<gene>
    <name evidence="3" type="ORF">KIW84_074316</name>
</gene>
<dbReference type="SMART" id="SM01045">
    <property type="entry name" value="BURP"/>
    <property type="match status" value="1"/>
</dbReference>
<dbReference type="EMBL" id="JAMSHJ010000007">
    <property type="protein sequence ID" value="KAI5388578.1"/>
    <property type="molecule type" value="Genomic_DNA"/>
</dbReference>
<evidence type="ECO:0000259" key="2">
    <source>
        <dbReference type="PROSITE" id="PS51277"/>
    </source>
</evidence>
<dbReference type="AlphaFoldDB" id="A0A9D4VSF4"/>
<dbReference type="PANTHER" id="PTHR31236">
    <property type="entry name" value="BURP DOMAIN PROTEIN USPL1-LIKE"/>
    <property type="match status" value="1"/>
</dbReference>
<evidence type="ECO:0000313" key="4">
    <source>
        <dbReference type="Proteomes" id="UP001058974"/>
    </source>
</evidence>
<proteinExistence type="predicted"/>
<dbReference type="OrthoDB" id="1909293at2759"/>
<dbReference type="Gramene" id="Psat07G0431600-T1">
    <property type="protein sequence ID" value="KAI5388578.1"/>
    <property type="gene ID" value="KIW84_074316"/>
</dbReference>
<keyword evidence="1" id="KW-0732">Signal</keyword>
<protein>
    <recommendedName>
        <fullName evidence="2">BURP domain-containing protein</fullName>
    </recommendedName>
</protein>
<dbReference type="Gramene" id="Psat7g141920.1">
    <property type="protein sequence ID" value="Psat7g141920.1.cds"/>
    <property type="gene ID" value="Psat7g141920"/>
</dbReference>
<dbReference type="InterPro" id="IPR004873">
    <property type="entry name" value="BURP_dom"/>
</dbReference>
<accession>A0A9D4VSF4</accession>
<dbReference type="PROSITE" id="PS51277">
    <property type="entry name" value="BURP"/>
    <property type="match status" value="1"/>
</dbReference>
<dbReference type="InterPro" id="IPR044816">
    <property type="entry name" value="BURP"/>
</dbReference>
<reference evidence="3 4" key="1">
    <citation type="journal article" date="2022" name="Nat. Genet.">
        <title>Improved pea reference genome and pan-genome highlight genomic features and evolutionary characteristics.</title>
        <authorList>
            <person name="Yang T."/>
            <person name="Liu R."/>
            <person name="Luo Y."/>
            <person name="Hu S."/>
            <person name="Wang D."/>
            <person name="Wang C."/>
            <person name="Pandey M.K."/>
            <person name="Ge S."/>
            <person name="Xu Q."/>
            <person name="Li N."/>
            <person name="Li G."/>
            <person name="Huang Y."/>
            <person name="Saxena R.K."/>
            <person name="Ji Y."/>
            <person name="Li M."/>
            <person name="Yan X."/>
            <person name="He Y."/>
            <person name="Liu Y."/>
            <person name="Wang X."/>
            <person name="Xiang C."/>
            <person name="Varshney R.K."/>
            <person name="Ding H."/>
            <person name="Gao S."/>
            <person name="Zong X."/>
        </authorList>
    </citation>
    <scope>NUCLEOTIDE SEQUENCE [LARGE SCALE GENOMIC DNA]</scope>
    <source>
        <strain evidence="3 4">cv. Zhongwan 6</strain>
    </source>
</reference>
<evidence type="ECO:0000256" key="1">
    <source>
        <dbReference type="SAM" id="SignalP"/>
    </source>
</evidence>
<keyword evidence="4" id="KW-1185">Reference proteome</keyword>
<sequence length="437" mass="49568">MAHALALQFLTLLLFFFMNGQAITARDLKAELQDHKPVDSNEEPYPTSYGNHEVKQPDYITGYRTHSHDSNKPYITSYRNHEAKQPDYITGYRTHSHDSNKPYITSYSNHEAKQPDYITGYRTHADESNGQYITSYGKHEAKQPDYITGYRTHADESNGPYITSYGKHEAKQPYITQYRPTSLDLKGLTYPNSKDQEGSASPNMDRTEAFKTGYFNMDDLYVGHVMTLQFPVQEVSPYLSKKEADYIPLSKSQLPSVLQLFSIAEDSTQTKSMINTLEECEGETVTGETKICANSLESMLEFVDKIIGSDTKHSILSTSKPTPTATPLQKYTILEVSHEIHTPKWVACHPLPYPYAIYYCHYIATGTKVFKVTLVGDENGDKMEALGMCHLDTSEWNPDHIVFRQLGVKAGKNTPVCHFFPVNHLLWVPEEPSKATM</sequence>
<name>A0A9D4VSF4_PEA</name>
<dbReference type="PANTHER" id="PTHR31236:SF59">
    <property type="entry name" value="BURP DOMAIN PROTEIN"/>
    <property type="match status" value="1"/>
</dbReference>
<organism evidence="3 4">
    <name type="scientific">Pisum sativum</name>
    <name type="common">Garden pea</name>
    <name type="synonym">Lathyrus oleraceus</name>
    <dbReference type="NCBI Taxonomy" id="3888"/>
    <lineage>
        <taxon>Eukaryota</taxon>
        <taxon>Viridiplantae</taxon>
        <taxon>Streptophyta</taxon>
        <taxon>Embryophyta</taxon>
        <taxon>Tracheophyta</taxon>
        <taxon>Spermatophyta</taxon>
        <taxon>Magnoliopsida</taxon>
        <taxon>eudicotyledons</taxon>
        <taxon>Gunneridae</taxon>
        <taxon>Pentapetalae</taxon>
        <taxon>rosids</taxon>
        <taxon>fabids</taxon>
        <taxon>Fabales</taxon>
        <taxon>Fabaceae</taxon>
        <taxon>Papilionoideae</taxon>
        <taxon>50 kb inversion clade</taxon>
        <taxon>NPAAA clade</taxon>
        <taxon>Hologalegina</taxon>
        <taxon>IRL clade</taxon>
        <taxon>Fabeae</taxon>
        <taxon>Lathyrus</taxon>
    </lineage>
</organism>
<feature type="domain" description="BURP" evidence="2">
    <location>
        <begin position="214"/>
        <end position="430"/>
    </location>
</feature>
<comment type="caution">
    <text evidence="3">The sequence shown here is derived from an EMBL/GenBank/DDBJ whole genome shotgun (WGS) entry which is preliminary data.</text>
</comment>
<evidence type="ECO:0000313" key="3">
    <source>
        <dbReference type="EMBL" id="KAI5388578.1"/>
    </source>
</evidence>
<dbReference type="Pfam" id="PF03181">
    <property type="entry name" value="BURP"/>
    <property type="match status" value="1"/>
</dbReference>
<feature type="signal peptide" evidence="1">
    <location>
        <begin position="1"/>
        <end position="22"/>
    </location>
</feature>
<feature type="chain" id="PRO_5038394650" description="BURP domain-containing protein" evidence="1">
    <location>
        <begin position="23"/>
        <end position="437"/>
    </location>
</feature>
<dbReference type="Proteomes" id="UP001058974">
    <property type="component" value="Chromosome 7"/>
</dbReference>